<organism evidence="1">
    <name type="scientific">Rhizophora mucronata</name>
    <name type="common">Asiatic mangrove</name>
    <dbReference type="NCBI Taxonomy" id="61149"/>
    <lineage>
        <taxon>Eukaryota</taxon>
        <taxon>Viridiplantae</taxon>
        <taxon>Streptophyta</taxon>
        <taxon>Embryophyta</taxon>
        <taxon>Tracheophyta</taxon>
        <taxon>Spermatophyta</taxon>
        <taxon>Magnoliopsida</taxon>
        <taxon>eudicotyledons</taxon>
        <taxon>Gunneridae</taxon>
        <taxon>Pentapetalae</taxon>
        <taxon>rosids</taxon>
        <taxon>fabids</taxon>
        <taxon>Malpighiales</taxon>
        <taxon>Rhizophoraceae</taxon>
        <taxon>Rhizophora</taxon>
    </lineage>
</organism>
<dbReference type="EMBL" id="GGEC01040288">
    <property type="protein sequence ID" value="MBX20772.1"/>
    <property type="molecule type" value="Transcribed_RNA"/>
</dbReference>
<accession>A0A2P2LS21</accession>
<sequence>MSLIELLSLSRRWDGNMWNISKNVLYKKNFSCGKLWTLYWLWGFCNFSAILNW</sequence>
<evidence type="ECO:0000313" key="1">
    <source>
        <dbReference type="EMBL" id="MBX20772.1"/>
    </source>
</evidence>
<proteinExistence type="predicted"/>
<protein>
    <submittedName>
        <fullName evidence="1">Uncharacterized protein</fullName>
    </submittedName>
</protein>
<reference evidence="1" key="1">
    <citation type="submission" date="2018-02" db="EMBL/GenBank/DDBJ databases">
        <title>Rhizophora mucronata_Transcriptome.</title>
        <authorList>
            <person name="Meera S.P."/>
            <person name="Sreeshan A."/>
            <person name="Augustine A."/>
        </authorList>
    </citation>
    <scope>NUCLEOTIDE SEQUENCE</scope>
    <source>
        <tissue evidence="1">Leaf</tissue>
    </source>
</reference>
<name>A0A2P2LS21_RHIMU</name>
<dbReference type="AlphaFoldDB" id="A0A2P2LS21"/>